<dbReference type="KEGG" id="hli:HLI_13745"/>
<sequence length="345" mass="38734">MKYAGYLLLVVLLVSCSEEPPQEKAELKGERFQTVESNLETPWNIEHDENVFYITERPGNIVSWSNGDDPERLPVETEKEILQNGEGGLLGFTLNPERKGEAIIYHTYQEEGVIKNRVVLIEKGESQWREKGVLLEGIPGAPYHNGGRIEIGPDGKLYITTGDASEENLGQKRESLAGKILRMNIDGTIPEDNPVQGSFLYSYGHRNSQGLTWNSEGELFSSEHGPNNHDEINKIEAGKNYGWPTIVGEEKNEGMMSPLYQTGDRTWAPSGLSAFDGELYVATLRGEALRRISQQGEDPEIITDRYGRIRDVEVIEGEIYFITNNTDGRGNADEKDDRLIRFSPE</sequence>
<dbReference type="OrthoDB" id="9770043at2"/>
<dbReference type="PANTHER" id="PTHR19328">
    <property type="entry name" value="HEDGEHOG-INTERACTING PROTEIN"/>
    <property type="match status" value="1"/>
</dbReference>
<accession>A0A410MET7</accession>
<evidence type="ECO:0000313" key="2">
    <source>
        <dbReference type="EMBL" id="QAS53175.1"/>
    </source>
</evidence>
<name>A0A410MET7_9BACI</name>
<protein>
    <submittedName>
        <fullName evidence="2">Quinoprotein glucose dehydrogenase</fullName>
    </submittedName>
</protein>
<proteinExistence type="predicted"/>
<dbReference type="InterPro" id="IPR012938">
    <property type="entry name" value="Glc/Sorbosone_DH"/>
</dbReference>
<dbReference type="Gene3D" id="2.120.10.30">
    <property type="entry name" value="TolB, C-terminal domain"/>
    <property type="match status" value="1"/>
</dbReference>
<dbReference type="InterPro" id="IPR011041">
    <property type="entry name" value="Quinoprot_gluc/sorb_DH_b-prop"/>
</dbReference>
<dbReference type="Pfam" id="PF07995">
    <property type="entry name" value="GSDH"/>
    <property type="match status" value="1"/>
</dbReference>
<dbReference type="PANTHER" id="PTHR19328:SF13">
    <property type="entry name" value="HIPL1 PROTEIN"/>
    <property type="match status" value="1"/>
</dbReference>
<reference evidence="2 3" key="1">
    <citation type="submission" date="2018-01" db="EMBL/GenBank/DDBJ databases">
        <title>The whole genome sequencing and assembly of Halobacillus litoralis ERB031 strain.</title>
        <authorList>
            <person name="Lee S.-J."/>
            <person name="Park M.-K."/>
            <person name="Kim J.-Y."/>
            <person name="Lee Y.-J."/>
            <person name="Yi H."/>
            <person name="Bahn Y.-S."/>
            <person name="Kim J.F."/>
            <person name="Lee D.-W."/>
        </authorList>
    </citation>
    <scope>NUCLEOTIDE SEQUENCE [LARGE SCALE GENOMIC DNA]</scope>
    <source>
        <strain evidence="2 3">ERB 031</strain>
    </source>
</reference>
<dbReference type="AlphaFoldDB" id="A0A410MET7"/>
<feature type="domain" description="Glucose/Sorbosone dehydrogenase" evidence="1">
    <location>
        <begin position="39"/>
        <end position="329"/>
    </location>
</feature>
<dbReference type="InterPro" id="IPR011042">
    <property type="entry name" value="6-blade_b-propeller_TolB-like"/>
</dbReference>
<dbReference type="RefSeq" id="WP_128525452.1">
    <property type="nucleotide sequence ID" value="NZ_CP026118.1"/>
</dbReference>
<evidence type="ECO:0000259" key="1">
    <source>
        <dbReference type="Pfam" id="PF07995"/>
    </source>
</evidence>
<dbReference type="Proteomes" id="UP000287756">
    <property type="component" value="Chromosome"/>
</dbReference>
<gene>
    <name evidence="2" type="ORF">HLI_13745</name>
</gene>
<evidence type="ECO:0000313" key="3">
    <source>
        <dbReference type="Proteomes" id="UP000287756"/>
    </source>
</evidence>
<organism evidence="2 3">
    <name type="scientific">Halobacillus litoralis</name>
    <dbReference type="NCBI Taxonomy" id="45668"/>
    <lineage>
        <taxon>Bacteria</taxon>
        <taxon>Bacillati</taxon>
        <taxon>Bacillota</taxon>
        <taxon>Bacilli</taxon>
        <taxon>Bacillales</taxon>
        <taxon>Bacillaceae</taxon>
        <taxon>Halobacillus</taxon>
    </lineage>
</organism>
<dbReference type="SUPFAM" id="SSF50952">
    <property type="entry name" value="Soluble quinoprotein glucose dehydrogenase"/>
    <property type="match status" value="1"/>
</dbReference>
<dbReference type="PROSITE" id="PS51257">
    <property type="entry name" value="PROKAR_LIPOPROTEIN"/>
    <property type="match status" value="1"/>
</dbReference>
<dbReference type="EMBL" id="CP026118">
    <property type="protein sequence ID" value="QAS53175.1"/>
    <property type="molecule type" value="Genomic_DNA"/>
</dbReference>